<dbReference type="PANTHER" id="PTHR33231:SF1">
    <property type="entry name" value="30S RIBOSOMAL PROTEIN"/>
    <property type="match status" value="1"/>
</dbReference>
<dbReference type="RefSeq" id="WP_034627448.1">
    <property type="nucleotide sequence ID" value="NZ_JRJU01000006.1"/>
</dbReference>
<dbReference type="HAMAP" id="MF_00839">
    <property type="entry name" value="HPF"/>
    <property type="match status" value="1"/>
</dbReference>
<dbReference type="Proteomes" id="UP000030832">
    <property type="component" value="Unassembled WGS sequence"/>
</dbReference>
<dbReference type="Pfam" id="PF16321">
    <property type="entry name" value="Ribosom_S30AE_C"/>
    <property type="match status" value="1"/>
</dbReference>
<dbReference type="NCBIfam" id="TIGR00741">
    <property type="entry name" value="yfiA"/>
    <property type="match status" value="1"/>
</dbReference>
<dbReference type="Pfam" id="PF02482">
    <property type="entry name" value="Ribosomal_S30AE"/>
    <property type="match status" value="1"/>
</dbReference>
<dbReference type="OrthoDB" id="9794975at2"/>
<keyword evidence="5" id="KW-0963">Cytoplasm</keyword>
<dbReference type="GO" id="GO:0045900">
    <property type="term" value="P:negative regulation of translational elongation"/>
    <property type="evidence" value="ECO:0007669"/>
    <property type="project" value="TreeGrafter"/>
</dbReference>
<dbReference type="PANTHER" id="PTHR33231">
    <property type="entry name" value="30S RIBOSOMAL PROTEIN"/>
    <property type="match status" value="1"/>
</dbReference>
<organism evidence="7 8">
    <name type="scientific">Halalkalibacter okhensis</name>
    <dbReference type="NCBI Taxonomy" id="333138"/>
    <lineage>
        <taxon>Bacteria</taxon>
        <taxon>Bacillati</taxon>
        <taxon>Bacillota</taxon>
        <taxon>Bacilli</taxon>
        <taxon>Bacillales</taxon>
        <taxon>Bacillaceae</taxon>
        <taxon>Halalkalibacter</taxon>
    </lineage>
</organism>
<gene>
    <name evidence="5" type="primary">hpf</name>
    <name evidence="7" type="ORF">LQ50_07290</name>
</gene>
<sequence length="185" mass="21794">MRFNIRGENVEVTNALREFIIKKVDKLEKYFDQQILSDVQVKLKVYEKDTKVEVTIPMKSLVLRAEEQHENMYAAIDLIVDKLERQVRKYKTKVNRKPRQVKAVSKGDANAVQLLEQEVDTLELEDAFQVVRTKRFNIKPMDTEEAILQMNMLGHQFFVYTEAGTLETHIVYQRNDKKYAVIEIE</sequence>
<comment type="subunit">
    <text evidence="5">Interacts with 100S ribosomes.</text>
</comment>
<comment type="caution">
    <text evidence="7">The sequence shown here is derived from an EMBL/GenBank/DDBJ whole genome shotgun (WGS) entry which is preliminary data.</text>
</comment>
<dbReference type="STRING" id="333138.LQ50_07290"/>
<comment type="similarity">
    <text evidence="5">Belongs to the HPF/YfiA ribosome-associated protein family. Long HPF subfamily.</text>
</comment>
<dbReference type="AlphaFoldDB" id="A0A0B0IJ72"/>
<dbReference type="InterPro" id="IPR038416">
    <property type="entry name" value="Ribosom_S30AE_C_sf"/>
</dbReference>
<dbReference type="InterPro" id="IPR034694">
    <property type="entry name" value="HPF_long/plastid"/>
</dbReference>
<feature type="domain" description="Sigma 54 modulation/S30EA ribosomal protein C-terminal" evidence="6">
    <location>
        <begin position="126"/>
        <end position="180"/>
    </location>
</feature>
<evidence type="ECO:0000256" key="4">
    <source>
        <dbReference type="ARBA" id="ARBA00041148"/>
    </source>
</evidence>
<keyword evidence="8" id="KW-1185">Reference proteome</keyword>
<evidence type="ECO:0000256" key="3">
    <source>
        <dbReference type="ARBA" id="ARBA00038695"/>
    </source>
</evidence>
<keyword evidence="1 5" id="KW-0810">Translation regulation</keyword>
<dbReference type="EMBL" id="JRJU01000006">
    <property type="protein sequence ID" value="KHF40892.1"/>
    <property type="molecule type" value="Genomic_DNA"/>
</dbReference>
<reference evidence="7 8" key="1">
    <citation type="submission" date="2014-09" db="EMBL/GenBank/DDBJ databases">
        <title>Genome sequencing and annotation of Bacillus Okhensis strain Kh10-101T.</title>
        <authorList>
            <person name="Prakash J.S."/>
        </authorList>
    </citation>
    <scope>NUCLEOTIDE SEQUENCE [LARGE SCALE GENOMIC DNA]</scope>
    <source>
        <strain evidence="8">Kh10-101T</strain>
    </source>
</reference>
<comment type="function">
    <text evidence="5">Required for dimerization of active 70S ribosomes into 100S ribosomes in stationary phase; 100S ribosomes are translationally inactive and sometimes present during exponential growth.</text>
</comment>
<evidence type="ECO:0000259" key="6">
    <source>
        <dbReference type="Pfam" id="PF16321"/>
    </source>
</evidence>
<evidence type="ECO:0000256" key="5">
    <source>
        <dbReference type="HAMAP-Rule" id="MF_00839"/>
    </source>
</evidence>
<evidence type="ECO:0000256" key="1">
    <source>
        <dbReference type="ARBA" id="ARBA00022845"/>
    </source>
</evidence>
<dbReference type="Gene3D" id="3.30.160.100">
    <property type="entry name" value="Ribosome hibernation promotion factor-like"/>
    <property type="match status" value="1"/>
</dbReference>
<evidence type="ECO:0000256" key="2">
    <source>
        <dbReference type="ARBA" id="ARBA00038434"/>
    </source>
</evidence>
<dbReference type="InterPro" id="IPR032528">
    <property type="entry name" value="Ribosom_S30AE_C"/>
</dbReference>
<proteinExistence type="inferred from homology"/>
<dbReference type="CDD" id="cd00552">
    <property type="entry name" value="RaiA"/>
    <property type="match status" value="1"/>
</dbReference>
<name>A0A0B0IJ72_9BACI</name>
<comment type="subcellular location">
    <subcellularLocation>
        <location evidence="5">Cytoplasm</location>
    </subcellularLocation>
</comment>
<protein>
    <recommendedName>
        <fullName evidence="4 5">Ribosome hibernation promoting factor</fullName>
        <shortName evidence="5">HPF</shortName>
    </recommendedName>
</protein>
<accession>A0A0B0IJ72</accession>
<evidence type="ECO:0000313" key="8">
    <source>
        <dbReference type="Proteomes" id="UP000030832"/>
    </source>
</evidence>
<dbReference type="SUPFAM" id="SSF69754">
    <property type="entry name" value="Ribosome binding protein Y (YfiA homologue)"/>
    <property type="match status" value="1"/>
</dbReference>
<dbReference type="InterPro" id="IPR050574">
    <property type="entry name" value="HPF/YfiA_ribosome-assoc"/>
</dbReference>
<dbReference type="InterPro" id="IPR036567">
    <property type="entry name" value="RHF-like"/>
</dbReference>
<dbReference type="FunFam" id="3.30.160.100:FF:000001">
    <property type="entry name" value="Ribosome hibernation promoting factor"/>
    <property type="match status" value="1"/>
</dbReference>
<dbReference type="Gene3D" id="3.30.505.50">
    <property type="entry name" value="Sigma 54 modulation/S30EA ribosomal protein, C-terminal domain"/>
    <property type="match status" value="1"/>
</dbReference>
<dbReference type="GO" id="GO:0022627">
    <property type="term" value="C:cytosolic small ribosomal subunit"/>
    <property type="evidence" value="ECO:0007669"/>
    <property type="project" value="TreeGrafter"/>
</dbReference>
<dbReference type="GO" id="GO:0043024">
    <property type="term" value="F:ribosomal small subunit binding"/>
    <property type="evidence" value="ECO:0007669"/>
    <property type="project" value="TreeGrafter"/>
</dbReference>
<comment type="subunit">
    <text evidence="3">Associates exclusively with 100S ribosomes, which are dimers of 70S ribosomes.</text>
</comment>
<comment type="similarity">
    <text evidence="2">Belongs to the HPF/YfiA ribosome-associated protein family. Short HPF subfamily.</text>
</comment>
<dbReference type="InterPro" id="IPR003489">
    <property type="entry name" value="RHF/RaiA"/>
</dbReference>
<dbReference type="eggNOG" id="COG1544">
    <property type="taxonomic scope" value="Bacteria"/>
</dbReference>
<evidence type="ECO:0000313" key="7">
    <source>
        <dbReference type="EMBL" id="KHF40892.1"/>
    </source>
</evidence>